<proteinExistence type="predicted"/>
<dbReference type="Gene3D" id="3.30.210.10">
    <property type="entry name" value="DNA polymerase, thumb domain"/>
    <property type="match status" value="1"/>
</dbReference>
<dbReference type="SUPFAM" id="SSF81301">
    <property type="entry name" value="Nucleotidyltransferase"/>
    <property type="match status" value="1"/>
</dbReference>
<evidence type="ECO:0000313" key="4">
    <source>
        <dbReference type="EMBL" id="GAG27036.1"/>
    </source>
</evidence>
<keyword evidence="1" id="KW-0808">Transferase</keyword>
<dbReference type="InterPro" id="IPR037160">
    <property type="entry name" value="DNA_Pol_thumb_sf"/>
</dbReference>
<evidence type="ECO:0000256" key="1">
    <source>
        <dbReference type="ARBA" id="ARBA00022679"/>
    </source>
</evidence>
<dbReference type="GO" id="GO:0016779">
    <property type="term" value="F:nucleotidyltransferase activity"/>
    <property type="evidence" value="ECO:0007669"/>
    <property type="project" value="UniProtKB-KW"/>
</dbReference>
<sequence>FFTQDNWGLNFTIRTGSAEWVRDVLARKWCRQGFKSKGAILHPVINELDETLGDPIPLYEEKEVFEFLGLPWVEPRDRL</sequence>
<feature type="non-terminal residue" evidence="4">
    <location>
        <position position="1"/>
    </location>
</feature>
<name>X0XQA4_9ZZZZ</name>
<comment type="caution">
    <text evidence="4">The sequence shown here is derived from an EMBL/GenBank/DDBJ whole genome shotgun (WGS) entry which is preliminary data.</text>
</comment>
<feature type="domain" description="DNA polymerase beta thumb" evidence="3">
    <location>
        <begin position="15"/>
        <end position="78"/>
    </location>
</feature>
<organism evidence="4">
    <name type="scientific">marine sediment metagenome</name>
    <dbReference type="NCBI Taxonomy" id="412755"/>
    <lineage>
        <taxon>unclassified sequences</taxon>
        <taxon>metagenomes</taxon>
        <taxon>ecological metagenomes</taxon>
    </lineage>
</organism>
<accession>X0XQA4</accession>
<evidence type="ECO:0000256" key="2">
    <source>
        <dbReference type="ARBA" id="ARBA00022695"/>
    </source>
</evidence>
<keyword evidence="2" id="KW-0548">Nucleotidyltransferase</keyword>
<dbReference type="Pfam" id="PF14791">
    <property type="entry name" value="DNA_pol_B_thumb"/>
    <property type="match status" value="1"/>
</dbReference>
<gene>
    <name evidence="4" type="ORF">S01H1_48190</name>
</gene>
<dbReference type="AlphaFoldDB" id="X0XQA4"/>
<dbReference type="EMBL" id="BARS01030941">
    <property type="protein sequence ID" value="GAG27036.1"/>
    <property type="molecule type" value="Genomic_DNA"/>
</dbReference>
<dbReference type="InterPro" id="IPR043519">
    <property type="entry name" value="NT_sf"/>
</dbReference>
<dbReference type="InterPro" id="IPR029398">
    <property type="entry name" value="PolB_thumb"/>
</dbReference>
<reference evidence="4" key="1">
    <citation type="journal article" date="2014" name="Front. Microbiol.">
        <title>High frequency of phylogenetically diverse reductive dehalogenase-homologous genes in deep subseafloor sedimentary metagenomes.</title>
        <authorList>
            <person name="Kawai M."/>
            <person name="Futagami T."/>
            <person name="Toyoda A."/>
            <person name="Takaki Y."/>
            <person name="Nishi S."/>
            <person name="Hori S."/>
            <person name="Arai W."/>
            <person name="Tsubouchi T."/>
            <person name="Morono Y."/>
            <person name="Uchiyama I."/>
            <person name="Ito T."/>
            <person name="Fujiyama A."/>
            <person name="Inagaki F."/>
            <person name="Takami H."/>
        </authorList>
    </citation>
    <scope>NUCLEOTIDE SEQUENCE</scope>
    <source>
        <strain evidence="4">Expedition CK06-06</strain>
    </source>
</reference>
<protein>
    <recommendedName>
        <fullName evidence="3">DNA polymerase beta thumb domain-containing protein</fullName>
    </recommendedName>
</protein>
<evidence type="ECO:0000259" key="3">
    <source>
        <dbReference type="Pfam" id="PF14791"/>
    </source>
</evidence>